<dbReference type="InterPro" id="IPR008775">
    <property type="entry name" value="Phytyl_CoA_dOase-like"/>
</dbReference>
<organism evidence="2 3">
    <name type="scientific">Caerostris extrusa</name>
    <name type="common">Bark spider</name>
    <name type="synonym">Caerostris bankana</name>
    <dbReference type="NCBI Taxonomy" id="172846"/>
    <lineage>
        <taxon>Eukaryota</taxon>
        <taxon>Metazoa</taxon>
        <taxon>Ecdysozoa</taxon>
        <taxon>Arthropoda</taxon>
        <taxon>Chelicerata</taxon>
        <taxon>Arachnida</taxon>
        <taxon>Araneae</taxon>
        <taxon>Araneomorphae</taxon>
        <taxon>Entelegynae</taxon>
        <taxon>Araneoidea</taxon>
        <taxon>Araneidae</taxon>
        <taxon>Caerostris</taxon>
    </lineage>
</organism>
<dbReference type="PANTHER" id="PTHR20883:SF49">
    <property type="entry name" value="PHYTANOYL-COA DIOXYGENASE"/>
    <property type="match status" value="1"/>
</dbReference>
<name>A0AAV4MNV4_CAEEX</name>
<sequence length="282" mass="32192">MKIDQKLIEEYDQNGAVCLRNVFDKAWIDLARVGIEKNLASPSSFGEKLKGDKSDGHYFDDYCNWNRIEEFKKFAFESPAAAIAGTLTKSKEVSFYHEHVLVKEPGTDKETPWHHDQSYYPIDGDKVCSIWMPVDPVPRETCVQFVAGSHRWGWYQPIKFETTLPYRVVDGDGDRRTYQPVPDVEANRDKYNILTWDVQPGDCIVFHMKCLHGAPGNASRTCWRRVLSTRWLGDDAVITRRPWRTSPPTTGGLKTGDRAVSSNFPSSGDTTIKTTHVFQKLE</sequence>
<gene>
    <name evidence="2" type="ORF">CEXT_139001</name>
</gene>
<evidence type="ECO:0008006" key="4">
    <source>
        <dbReference type="Google" id="ProtNLM"/>
    </source>
</evidence>
<keyword evidence="3" id="KW-1185">Reference proteome</keyword>
<comment type="caution">
    <text evidence="2">The sequence shown here is derived from an EMBL/GenBank/DDBJ whole genome shotgun (WGS) entry which is preliminary data.</text>
</comment>
<comment type="cofactor">
    <cofactor evidence="1">
        <name>Fe cation</name>
        <dbReference type="ChEBI" id="CHEBI:24875"/>
    </cofactor>
</comment>
<evidence type="ECO:0000256" key="1">
    <source>
        <dbReference type="ARBA" id="ARBA00001962"/>
    </source>
</evidence>
<dbReference type="PANTHER" id="PTHR20883">
    <property type="entry name" value="PHYTANOYL-COA DIOXYGENASE DOMAIN CONTAINING 1"/>
    <property type="match status" value="1"/>
</dbReference>
<dbReference type="AlphaFoldDB" id="A0AAV4MNV4"/>
<proteinExistence type="predicted"/>
<dbReference type="Pfam" id="PF05721">
    <property type="entry name" value="PhyH"/>
    <property type="match status" value="1"/>
</dbReference>
<dbReference type="Gene3D" id="2.60.120.620">
    <property type="entry name" value="q2cbj1_9rhob like domain"/>
    <property type="match status" value="1"/>
</dbReference>
<dbReference type="Proteomes" id="UP001054945">
    <property type="component" value="Unassembled WGS sequence"/>
</dbReference>
<reference evidence="2 3" key="1">
    <citation type="submission" date="2021-06" db="EMBL/GenBank/DDBJ databases">
        <title>Caerostris extrusa draft genome.</title>
        <authorList>
            <person name="Kono N."/>
            <person name="Arakawa K."/>
        </authorList>
    </citation>
    <scope>NUCLEOTIDE SEQUENCE [LARGE SCALE GENOMIC DNA]</scope>
</reference>
<accession>A0AAV4MNV4</accession>
<evidence type="ECO:0000313" key="3">
    <source>
        <dbReference type="Proteomes" id="UP001054945"/>
    </source>
</evidence>
<dbReference type="EMBL" id="BPLR01019968">
    <property type="protein sequence ID" value="GIX73609.1"/>
    <property type="molecule type" value="Genomic_DNA"/>
</dbReference>
<evidence type="ECO:0000313" key="2">
    <source>
        <dbReference type="EMBL" id="GIX73609.1"/>
    </source>
</evidence>
<protein>
    <recommendedName>
        <fullName evidence="4">Phytanoyl-CoA dioxygenase</fullName>
    </recommendedName>
</protein>
<dbReference type="SUPFAM" id="SSF51197">
    <property type="entry name" value="Clavaminate synthase-like"/>
    <property type="match status" value="1"/>
</dbReference>